<protein>
    <submittedName>
        <fullName evidence="1">Protein kinase family protein</fullName>
    </submittedName>
</protein>
<dbReference type="InterPro" id="IPR052396">
    <property type="entry name" value="Meiotic_Drive_Suppr_Kinase"/>
</dbReference>
<reference evidence="1 2" key="1">
    <citation type="submission" date="2024-03" db="EMBL/GenBank/DDBJ databases">
        <title>Bacilli Hybrid Assemblies.</title>
        <authorList>
            <person name="Kovac J."/>
        </authorList>
    </citation>
    <scope>NUCLEOTIDE SEQUENCE [LARGE SCALE GENOMIC DNA]</scope>
    <source>
        <strain evidence="1 2">FSL R7-0666</strain>
    </source>
</reference>
<dbReference type="InterPro" id="IPR011009">
    <property type="entry name" value="Kinase-like_dom_sf"/>
</dbReference>
<proteinExistence type="predicted"/>
<dbReference type="PANTHER" id="PTHR37171">
    <property type="entry name" value="SERINE/THREONINE-PROTEIN KINASE YRZF-RELATED"/>
    <property type="match status" value="1"/>
</dbReference>
<comment type="caution">
    <text evidence="1">The sequence shown here is derived from an EMBL/GenBank/DDBJ whole genome shotgun (WGS) entry which is preliminary data.</text>
</comment>
<name>A0ABU9VFX8_9BACI</name>
<gene>
    <name evidence="1" type="ORF">MKY91_03030</name>
</gene>
<dbReference type="EMBL" id="JBCITK010000001">
    <property type="protein sequence ID" value="MEN0642138.1"/>
    <property type="molecule type" value="Genomic_DNA"/>
</dbReference>
<dbReference type="RefSeq" id="WP_343129293.1">
    <property type="nucleotide sequence ID" value="NZ_JBCITK010000001.1"/>
</dbReference>
<sequence length="210" mass="23705">MNEKAPLSPSSVSRLASSVTFTKRGKQTALSSFDQSLTLVGSGRSAYVFKLPNVNRVLKVFYPPYEQIASEEAEIYRSLAGTTHYPMLYEAGQGYLVIDYICGQTFFQCLLQGVRVRPEHIKAVDVAIDEARLRGLNPSDIHLHNLILTEDGSVRVIDVARFKQSKQCKQWDDLKRALNVYHSSRLFPKRLPKAMLYAIAACYKTVQKVM</sequence>
<keyword evidence="1" id="KW-0418">Kinase</keyword>
<dbReference type="GO" id="GO:0016301">
    <property type="term" value="F:kinase activity"/>
    <property type="evidence" value="ECO:0007669"/>
    <property type="project" value="UniProtKB-KW"/>
</dbReference>
<organism evidence="1 2">
    <name type="scientific">Alkalicoccobacillus gibsonii</name>
    <dbReference type="NCBI Taxonomy" id="79881"/>
    <lineage>
        <taxon>Bacteria</taxon>
        <taxon>Bacillati</taxon>
        <taxon>Bacillota</taxon>
        <taxon>Bacilli</taxon>
        <taxon>Bacillales</taxon>
        <taxon>Bacillaceae</taxon>
        <taxon>Alkalicoccobacillus</taxon>
    </lineage>
</organism>
<dbReference type="Proteomes" id="UP001418796">
    <property type="component" value="Unassembled WGS sequence"/>
</dbReference>
<dbReference type="PANTHER" id="PTHR37171:SF1">
    <property type="entry name" value="SERINE_THREONINE-PROTEIN KINASE YRZF-RELATED"/>
    <property type="match status" value="1"/>
</dbReference>
<evidence type="ECO:0000313" key="2">
    <source>
        <dbReference type="Proteomes" id="UP001418796"/>
    </source>
</evidence>
<dbReference type="SUPFAM" id="SSF56112">
    <property type="entry name" value="Protein kinase-like (PK-like)"/>
    <property type="match status" value="1"/>
</dbReference>
<evidence type="ECO:0000313" key="1">
    <source>
        <dbReference type="EMBL" id="MEN0642138.1"/>
    </source>
</evidence>
<keyword evidence="2" id="KW-1185">Reference proteome</keyword>
<keyword evidence="1" id="KW-0808">Transferase</keyword>
<accession>A0ABU9VFX8</accession>